<dbReference type="OrthoDB" id="9805017at2"/>
<evidence type="ECO:0000313" key="4">
    <source>
        <dbReference type="Proteomes" id="UP000004095"/>
    </source>
</evidence>
<dbReference type="InterPro" id="IPR006626">
    <property type="entry name" value="PbH1"/>
</dbReference>
<feature type="signal peptide" evidence="1">
    <location>
        <begin position="1"/>
        <end position="26"/>
    </location>
</feature>
<feature type="chain" id="PRO_5002641763" description="Secretion system C-terminal sorting domain-containing protein" evidence="1">
    <location>
        <begin position="27"/>
        <end position="588"/>
    </location>
</feature>
<name>A1ZNT1_MICM2</name>
<proteinExistence type="predicted"/>
<dbReference type="Gene3D" id="2.160.20.10">
    <property type="entry name" value="Single-stranded right-handed beta-helix, Pectin lyase-like"/>
    <property type="match status" value="1"/>
</dbReference>
<keyword evidence="4" id="KW-1185">Reference proteome</keyword>
<feature type="domain" description="Secretion system C-terminal sorting" evidence="2">
    <location>
        <begin position="510"/>
        <end position="586"/>
    </location>
</feature>
<keyword evidence="1" id="KW-0732">Signal</keyword>
<dbReference type="Pfam" id="PF18962">
    <property type="entry name" value="Por_Secre_tail"/>
    <property type="match status" value="1"/>
</dbReference>
<organism evidence="3 4">
    <name type="scientific">Microscilla marina ATCC 23134</name>
    <dbReference type="NCBI Taxonomy" id="313606"/>
    <lineage>
        <taxon>Bacteria</taxon>
        <taxon>Pseudomonadati</taxon>
        <taxon>Bacteroidota</taxon>
        <taxon>Cytophagia</taxon>
        <taxon>Cytophagales</taxon>
        <taxon>Microscillaceae</taxon>
        <taxon>Microscilla</taxon>
    </lineage>
</organism>
<dbReference type="NCBIfam" id="NF041518">
    <property type="entry name" value="choice_anch_Q"/>
    <property type="match status" value="1"/>
</dbReference>
<dbReference type="eggNOG" id="COG4099">
    <property type="taxonomic scope" value="Bacteria"/>
</dbReference>
<dbReference type="InterPro" id="IPR011050">
    <property type="entry name" value="Pectin_lyase_fold/virulence"/>
</dbReference>
<accession>A1ZNT1</accession>
<evidence type="ECO:0000259" key="2">
    <source>
        <dbReference type="Pfam" id="PF18962"/>
    </source>
</evidence>
<dbReference type="InterPro" id="IPR059226">
    <property type="entry name" value="Choice_anch_Q_dom"/>
</dbReference>
<dbReference type="RefSeq" id="WP_002698632.1">
    <property type="nucleotide sequence ID" value="NZ_AAWS01000019.1"/>
</dbReference>
<gene>
    <name evidence="3" type="ORF">M23134_02639</name>
</gene>
<sequence>MFHIQNVQRLFFLSLFSLLCLQATLAQDCGCDFTFKPSDVVNGFSQIDGTQPPYDKIRQGNTLCIEAGVYNGLRIINIVGGNGAPVIIKNCGGQVVTNDGIRVLASRYVKLSGAGDASVKYGFKVQKAVGTGVDIKGLSTNIEVENVEVQNTGFAGIMAKTDPECNKAETWRPNFTLQDLKIHDCYIHDTEGEGMYIGHTGGYENTNKYCSGKPMYAHLLKSVHIYNNLIERAGWDGIQINLAVQDTRVYNNTVIGYGTEKELFQNFGFSIGGGTKGRFYSNFIYQLSAYKNNSNDPNQLKGSGVQIISNQDTFFYNNIIVNSERHGIFAHNRLSRHRLDFREGYYFINNTIIGAGVSGIFYNSSSALQQDEKADWRRIFYNNLIVAPNIKYEKESFWKGFDENYIDFNSKELRDAAKEFIKNNIFAPTISEVNFANAKNPEANANNFKLMEGSKAIDAGLDAAKSFGVNADFSGFNRPNSATFDIGAFEYRKDDPVGLSPENTATITTLYPNPSQGRIHLQLNVPQAAYGVVQVMSMEGKKIAQVFKGKLLPGKQTFTWNNAQQHKGMYILHVVTDKQHVSKPFVVR</sequence>
<dbReference type="SMART" id="SM00710">
    <property type="entry name" value="PbH1"/>
    <property type="match status" value="7"/>
</dbReference>
<evidence type="ECO:0000313" key="3">
    <source>
        <dbReference type="EMBL" id="EAY27970.1"/>
    </source>
</evidence>
<dbReference type="SUPFAM" id="SSF51126">
    <property type="entry name" value="Pectin lyase-like"/>
    <property type="match status" value="1"/>
</dbReference>
<protein>
    <recommendedName>
        <fullName evidence="2">Secretion system C-terminal sorting domain-containing protein</fullName>
    </recommendedName>
</protein>
<evidence type="ECO:0000256" key="1">
    <source>
        <dbReference type="SAM" id="SignalP"/>
    </source>
</evidence>
<dbReference type="AlphaFoldDB" id="A1ZNT1"/>
<reference evidence="3 4" key="1">
    <citation type="submission" date="2007-01" db="EMBL/GenBank/DDBJ databases">
        <authorList>
            <person name="Haygood M."/>
            <person name="Podell S."/>
            <person name="Anderson C."/>
            <person name="Hopkinson B."/>
            <person name="Roe K."/>
            <person name="Barbeau K."/>
            <person name="Gaasterland T."/>
            <person name="Ferriera S."/>
            <person name="Johnson J."/>
            <person name="Kravitz S."/>
            <person name="Beeson K."/>
            <person name="Sutton G."/>
            <person name="Rogers Y.-H."/>
            <person name="Friedman R."/>
            <person name="Frazier M."/>
            <person name="Venter J.C."/>
        </authorList>
    </citation>
    <scope>NUCLEOTIDE SEQUENCE [LARGE SCALE GENOMIC DNA]</scope>
    <source>
        <strain evidence="3 4">ATCC 23134</strain>
    </source>
</reference>
<dbReference type="Proteomes" id="UP000004095">
    <property type="component" value="Unassembled WGS sequence"/>
</dbReference>
<dbReference type="InterPro" id="IPR012334">
    <property type="entry name" value="Pectin_lyas_fold"/>
</dbReference>
<dbReference type="InterPro" id="IPR026444">
    <property type="entry name" value="Secre_tail"/>
</dbReference>
<dbReference type="EMBL" id="AAWS01000019">
    <property type="protein sequence ID" value="EAY27970.1"/>
    <property type="molecule type" value="Genomic_DNA"/>
</dbReference>
<dbReference type="NCBIfam" id="TIGR04183">
    <property type="entry name" value="Por_Secre_tail"/>
    <property type="match status" value="1"/>
</dbReference>
<comment type="caution">
    <text evidence="3">The sequence shown here is derived from an EMBL/GenBank/DDBJ whole genome shotgun (WGS) entry which is preliminary data.</text>
</comment>